<dbReference type="Gene3D" id="3.40.720.10">
    <property type="entry name" value="Alkaline Phosphatase, subunit A"/>
    <property type="match status" value="1"/>
</dbReference>
<dbReference type="InterPro" id="IPR000917">
    <property type="entry name" value="Sulfatase_N"/>
</dbReference>
<feature type="transmembrane region" description="Helical" evidence="1">
    <location>
        <begin position="143"/>
        <end position="161"/>
    </location>
</feature>
<comment type="caution">
    <text evidence="3">The sequence shown here is derived from an EMBL/GenBank/DDBJ whole genome shotgun (WGS) entry which is preliminary data.</text>
</comment>
<feature type="transmembrane region" description="Helical" evidence="1">
    <location>
        <begin position="113"/>
        <end position="131"/>
    </location>
</feature>
<feature type="transmembrane region" description="Helical" evidence="1">
    <location>
        <begin position="38"/>
        <end position="58"/>
    </location>
</feature>
<gene>
    <name evidence="3" type="ORF">HUO14_11875</name>
</gene>
<dbReference type="RefSeq" id="WP_176280029.1">
    <property type="nucleotide sequence ID" value="NZ_JABWMH010000003.1"/>
</dbReference>
<keyword evidence="4" id="KW-1185">Reference proteome</keyword>
<evidence type="ECO:0000256" key="1">
    <source>
        <dbReference type="SAM" id="Phobius"/>
    </source>
</evidence>
<feature type="domain" description="Sulfatase N-terminal" evidence="2">
    <location>
        <begin position="332"/>
        <end position="518"/>
    </location>
</feature>
<accession>A0ABX2N4Y3</accession>
<dbReference type="PANTHER" id="PTHR30443">
    <property type="entry name" value="INNER MEMBRANE PROTEIN"/>
    <property type="match status" value="1"/>
</dbReference>
<reference evidence="3 4" key="1">
    <citation type="submission" date="2020-06" db="EMBL/GenBank/DDBJ databases">
        <authorList>
            <person name="Kim S.-J."/>
            <person name="Park S.-J."/>
        </authorList>
    </citation>
    <scope>NUCLEOTIDE SEQUENCE [LARGE SCALE GENOMIC DNA]</scope>
    <source>
        <strain evidence="3 4">SW-151</strain>
    </source>
</reference>
<dbReference type="Pfam" id="PF00884">
    <property type="entry name" value="Sulfatase"/>
    <property type="match status" value="1"/>
</dbReference>
<keyword evidence="1" id="KW-0812">Transmembrane</keyword>
<organism evidence="3 4">
    <name type="scientific">Parasphingorhabdus flavimaris</name>
    <dbReference type="NCBI Taxonomy" id="266812"/>
    <lineage>
        <taxon>Bacteria</taxon>
        <taxon>Pseudomonadati</taxon>
        <taxon>Pseudomonadota</taxon>
        <taxon>Alphaproteobacteria</taxon>
        <taxon>Sphingomonadales</taxon>
        <taxon>Sphingomonadaceae</taxon>
        <taxon>Parasphingorhabdus</taxon>
    </lineage>
</organism>
<dbReference type="InterPro" id="IPR040423">
    <property type="entry name" value="PEA_transferase"/>
</dbReference>
<evidence type="ECO:0000313" key="3">
    <source>
        <dbReference type="EMBL" id="NVD28601.1"/>
    </source>
</evidence>
<dbReference type="SUPFAM" id="SSF53649">
    <property type="entry name" value="Alkaline phosphatase-like"/>
    <property type="match status" value="1"/>
</dbReference>
<dbReference type="Proteomes" id="UP000652427">
    <property type="component" value="Unassembled WGS sequence"/>
</dbReference>
<name>A0ABX2N4Y3_9SPHN</name>
<dbReference type="PANTHER" id="PTHR30443:SF0">
    <property type="entry name" value="PHOSPHOETHANOLAMINE TRANSFERASE EPTA"/>
    <property type="match status" value="1"/>
</dbReference>
<evidence type="ECO:0000259" key="2">
    <source>
        <dbReference type="Pfam" id="PF00884"/>
    </source>
</evidence>
<protein>
    <submittedName>
        <fullName evidence="3">Sulfatase-like hydrolase/transferase</fullName>
    </submittedName>
</protein>
<keyword evidence="1" id="KW-1133">Transmembrane helix</keyword>
<proteinExistence type="predicted"/>
<sequence>MQNRLKYMLLGLSLLLGAGEIWHRLAMLATPEIQPAGLVAFAGLWLLCAISLAGFALIRSGWLRWPLAALLAAGSLLVDGYQWAVGDFMDYESFVTMVESAGDIGSAMAQQGGALLLAGGKALLLLLAVGLKPSEGGGLWARGARWAALPILLGLSVLLFFRGGEGGSGLPSSHSGTSLALLHVYDRATSESGPRQQVALKPAATPRRSDIVLIIDESIAGAYLDINSASGVYSGLGADGAAGRPPIHNFGLATSVTHCSVGSNVVLRFGGTRDNYRQTVRTGPSIWAYAHSAGLGTVYLDAQRTGGRYQNRMDGAERAQIDHWHQFTDVPVVNRDHAVADRLATYLADGKPQLVLVNKVGGHFPVSDKFPLSHARYQPMLKRGRFADVTDMATRDGMDGRAANWRLYRNSYRNTLVWSVGGFFDRLFDRAGPAIGDATILYTADHGQSFHERGGGGEATHCTPAPQIEEGVVPLVVIGGESDGDGEKAARWTRAAAAGRDRLSHYRLFPTMLGLMGYAPRDIAPLYGPDLFSVTPDPFSFNTRFNARLGSEPQWLRVPLAEIAQPPLSDYRTPATSGTK</sequence>
<feature type="transmembrane region" description="Helical" evidence="1">
    <location>
        <begin position="65"/>
        <end position="84"/>
    </location>
</feature>
<dbReference type="InterPro" id="IPR017850">
    <property type="entry name" value="Alkaline_phosphatase_core_sf"/>
</dbReference>
<dbReference type="EMBL" id="JABWMH010000003">
    <property type="protein sequence ID" value="NVD28601.1"/>
    <property type="molecule type" value="Genomic_DNA"/>
</dbReference>
<evidence type="ECO:0000313" key="4">
    <source>
        <dbReference type="Proteomes" id="UP000652427"/>
    </source>
</evidence>
<keyword evidence="1" id="KW-0472">Membrane</keyword>